<accession>A0ABN6S438</accession>
<dbReference type="Proteomes" id="UP001317742">
    <property type="component" value="Chromosome"/>
</dbReference>
<keyword evidence="1" id="KW-0472">Membrane</keyword>
<reference evidence="2 3" key="1">
    <citation type="submission" date="2022-08" db="EMBL/GenBank/DDBJ databases">
        <title>Genome Sequence of the sulphate-reducing bacterium, Pseudodesulfovibrio sp. SYK.</title>
        <authorList>
            <person name="Kondo R."/>
            <person name="Kataoka T."/>
        </authorList>
    </citation>
    <scope>NUCLEOTIDE SEQUENCE [LARGE SCALE GENOMIC DNA]</scope>
    <source>
        <strain evidence="2 3">SYK</strain>
    </source>
</reference>
<evidence type="ECO:0000313" key="2">
    <source>
        <dbReference type="EMBL" id="BDQ37965.1"/>
    </source>
</evidence>
<proteinExistence type="predicted"/>
<name>A0ABN6S438_9BACT</name>
<organism evidence="2 3">
    <name type="scientific">Pseudodesulfovibrio nedwellii</name>
    <dbReference type="NCBI Taxonomy" id="2973072"/>
    <lineage>
        <taxon>Bacteria</taxon>
        <taxon>Pseudomonadati</taxon>
        <taxon>Thermodesulfobacteriota</taxon>
        <taxon>Desulfovibrionia</taxon>
        <taxon>Desulfovibrionales</taxon>
        <taxon>Desulfovibrionaceae</taxon>
    </lineage>
</organism>
<protein>
    <recommendedName>
        <fullName evidence="4">PilN domain-containing protein</fullName>
    </recommendedName>
</protein>
<sequence>MARTQRTYPWSSWPPDAQQRFFKMALFGLAGVFFSVFVGAYIFTNTLLQQIEAEKEQYARVVPIVHGIQSLRAKRGDLAHLSAKDATWRIIDDRMLEDRLTSIRSTHLDENVEGVQVTFTGLTLIMLTDFLQDLRDRASLQTPDFTLTRNNDDPRLADVHLVLAR</sequence>
<dbReference type="RefSeq" id="WP_281760475.1">
    <property type="nucleotide sequence ID" value="NZ_AP026709.1"/>
</dbReference>
<keyword evidence="1" id="KW-0812">Transmembrane</keyword>
<evidence type="ECO:0000256" key="1">
    <source>
        <dbReference type="SAM" id="Phobius"/>
    </source>
</evidence>
<feature type="transmembrane region" description="Helical" evidence="1">
    <location>
        <begin position="21"/>
        <end position="43"/>
    </location>
</feature>
<keyword evidence="3" id="KW-1185">Reference proteome</keyword>
<dbReference type="EMBL" id="AP026709">
    <property type="protein sequence ID" value="BDQ37965.1"/>
    <property type="molecule type" value="Genomic_DNA"/>
</dbReference>
<gene>
    <name evidence="2" type="ORF">SYK_23250</name>
</gene>
<evidence type="ECO:0008006" key="4">
    <source>
        <dbReference type="Google" id="ProtNLM"/>
    </source>
</evidence>
<keyword evidence="1" id="KW-1133">Transmembrane helix</keyword>
<evidence type="ECO:0000313" key="3">
    <source>
        <dbReference type="Proteomes" id="UP001317742"/>
    </source>
</evidence>